<dbReference type="CDD" id="cd00590">
    <property type="entry name" value="RRM_SF"/>
    <property type="match status" value="1"/>
</dbReference>
<dbReference type="EMBL" id="JXJN01011306">
    <property type="status" value="NOT_ANNOTATED_CDS"/>
    <property type="molecule type" value="Genomic_DNA"/>
</dbReference>
<dbReference type="Pfam" id="PF00076">
    <property type="entry name" value="RRM_1"/>
    <property type="match status" value="1"/>
</dbReference>
<dbReference type="AlphaFoldDB" id="A0A1B0BB58"/>
<evidence type="ECO:0000313" key="6">
    <source>
        <dbReference type="Proteomes" id="UP000092460"/>
    </source>
</evidence>
<evidence type="ECO:0000256" key="3">
    <source>
        <dbReference type="SAM" id="MobiDB-lite"/>
    </source>
</evidence>
<feature type="region of interest" description="Disordered" evidence="3">
    <location>
        <begin position="182"/>
        <end position="207"/>
    </location>
</feature>
<evidence type="ECO:0000313" key="5">
    <source>
        <dbReference type="EnsemblMetazoa" id="GPPI024515-PA"/>
    </source>
</evidence>
<accession>A0A1B0BB58</accession>
<feature type="region of interest" description="Disordered" evidence="3">
    <location>
        <begin position="466"/>
        <end position="488"/>
    </location>
</feature>
<evidence type="ECO:0000256" key="2">
    <source>
        <dbReference type="PROSITE-ProRule" id="PRU00176"/>
    </source>
</evidence>
<dbReference type="Gene3D" id="3.30.70.330">
    <property type="match status" value="1"/>
</dbReference>
<organism evidence="5 6">
    <name type="scientific">Glossina palpalis gambiensis</name>
    <dbReference type="NCBI Taxonomy" id="67801"/>
    <lineage>
        <taxon>Eukaryota</taxon>
        <taxon>Metazoa</taxon>
        <taxon>Ecdysozoa</taxon>
        <taxon>Arthropoda</taxon>
        <taxon>Hexapoda</taxon>
        <taxon>Insecta</taxon>
        <taxon>Pterygota</taxon>
        <taxon>Neoptera</taxon>
        <taxon>Endopterygota</taxon>
        <taxon>Diptera</taxon>
        <taxon>Brachycera</taxon>
        <taxon>Muscomorpha</taxon>
        <taxon>Hippoboscoidea</taxon>
        <taxon>Glossinidae</taxon>
        <taxon>Glossina</taxon>
    </lineage>
</organism>
<dbReference type="STRING" id="67801.A0A1B0BB58"/>
<name>A0A1B0BB58_9MUSC</name>
<dbReference type="Proteomes" id="UP000092460">
    <property type="component" value="Unassembled WGS sequence"/>
</dbReference>
<feature type="region of interest" description="Disordered" evidence="3">
    <location>
        <begin position="240"/>
        <end position="273"/>
    </location>
</feature>
<dbReference type="InterPro" id="IPR035979">
    <property type="entry name" value="RBD_domain_sf"/>
</dbReference>
<evidence type="ECO:0000256" key="1">
    <source>
        <dbReference type="ARBA" id="ARBA00022884"/>
    </source>
</evidence>
<keyword evidence="6" id="KW-1185">Reference proteome</keyword>
<keyword evidence="1 2" id="KW-0694">RNA-binding</keyword>
<dbReference type="SUPFAM" id="SSF54928">
    <property type="entry name" value="RNA-binding domain, RBD"/>
    <property type="match status" value="1"/>
</dbReference>
<dbReference type="InterPro" id="IPR012677">
    <property type="entry name" value="Nucleotide-bd_a/b_plait_sf"/>
</dbReference>
<dbReference type="PANTHER" id="PTHR48029">
    <property type="entry name" value="NUCLEOLAR PROTEIN 8"/>
    <property type="match status" value="1"/>
</dbReference>
<feature type="domain" description="RRM" evidence="4">
    <location>
        <begin position="4"/>
        <end position="85"/>
    </location>
</feature>
<dbReference type="VEuPathDB" id="VectorBase:GPPI024515"/>
<dbReference type="InterPro" id="IPR000504">
    <property type="entry name" value="RRM_dom"/>
</dbReference>
<proteinExistence type="predicted"/>
<dbReference type="PANTHER" id="PTHR48029:SF1">
    <property type="entry name" value="NUCLEOLAR PROTEIN 8"/>
    <property type="match status" value="1"/>
</dbReference>
<dbReference type="GO" id="GO:0003723">
    <property type="term" value="F:RNA binding"/>
    <property type="evidence" value="ECO:0007669"/>
    <property type="project" value="UniProtKB-UniRule"/>
</dbReference>
<dbReference type="SMART" id="SM00360">
    <property type="entry name" value="RRM"/>
    <property type="match status" value="1"/>
</dbReference>
<dbReference type="EnsemblMetazoa" id="GPPI024515-RA">
    <property type="protein sequence ID" value="GPPI024515-PA"/>
    <property type="gene ID" value="GPPI024515"/>
</dbReference>
<protein>
    <recommendedName>
        <fullName evidence="4">RRM domain-containing protein</fullName>
    </recommendedName>
</protein>
<evidence type="ECO:0000259" key="4">
    <source>
        <dbReference type="PROSITE" id="PS50102"/>
    </source>
</evidence>
<reference evidence="5" key="2">
    <citation type="submission" date="2020-05" db="UniProtKB">
        <authorList>
            <consortium name="EnsemblMetazoa"/>
        </authorList>
    </citation>
    <scope>IDENTIFICATION</scope>
    <source>
        <strain evidence="5">IAEA</strain>
    </source>
</reference>
<reference evidence="6" key="1">
    <citation type="submission" date="2015-01" db="EMBL/GenBank/DDBJ databases">
        <authorList>
            <person name="Aksoy S."/>
            <person name="Warren W."/>
            <person name="Wilson R.K."/>
        </authorList>
    </citation>
    <scope>NUCLEOTIDE SEQUENCE [LARGE SCALE GENOMIC DNA]</scope>
    <source>
        <strain evidence="6">IAEA</strain>
    </source>
</reference>
<feature type="compositionally biased region" description="Basic and acidic residues" evidence="3">
    <location>
        <begin position="191"/>
        <end position="207"/>
    </location>
</feature>
<dbReference type="PROSITE" id="PS50102">
    <property type="entry name" value="RRM"/>
    <property type="match status" value="1"/>
</dbReference>
<sequence length="573" mass="65858">MTTSRFFVANLPVNTKEKHLRQLFQDYGEIENIEVKSKENVLDNEKKVIAFVTLRITASEAQYCLKDLNVQKVQGQQVKVSLAKESFLERLKREREEAKETAEGKSVTLSSIEQQSVLLKVPAINKRKTFDEHDELGDDEVAPELMISKKRAINSIHNGKIFIPNGNVQPLHIIDNKKGKKKLAQLPDNTAEQKRKESLSKMKHDYEKKKSAIQQALQDENGNISKKIIFRDNASDEENIAEGEQSVKASKTNIFGSDDDDDGGENFKLQSLPTGSRGEKLVKLQAKQSLDSRFRIDAKFLDDDNEIENDISPEGEEEENNANDERKWQMNILEQVVGTKIDSEHLHSQHRTKQNKKMLRYDPFKDEQPKCEPKIEEKEHLLQKTKTKVTKLEEKPTTEVSKEVFYVVTDSLQQSLKKRGEGFSLLDMFGRNEVNESRETRLKEICNEKILINHRKSEKSFQINPFNYDSSSTDEEEGDEGIALGGDDMTEKSVNSIKKNKININTESFFIPNTDKRLKEGFNFFNYDKMPDGTAENYEDVRHRLKQIIKTKIAKAKKNLAKAGYRTKKRRGL</sequence>